<dbReference type="CDD" id="cd01992">
    <property type="entry name" value="TilS_N"/>
    <property type="match status" value="1"/>
</dbReference>
<evidence type="ECO:0000256" key="2">
    <source>
        <dbReference type="ARBA" id="ARBA00022490"/>
    </source>
</evidence>
<comment type="function">
    <text evidence="8">Ligates lysine onto the cytidine present at position 34 of the AUA codon-specific tRNA(Ile) that contains the anticodon CAU, in an ATP-dependent manner. Cytidine is converted to lysidine, thus changing the amino acid specificity of the tRNA from methionine to isoleucine.</text>
</comment>
<dbReference type="Gene3D" id="3.40.50.620">
    <property type="entry name" value="HUPs"/>
    <property type="match status" value="1"/>
</dbReference>
<sequence length="515" mass="55956">MTSVARRYAQNTTAFERPSGRAAWDDHAPVVLMVSGGADSTALLVLAATSTLDIADGRGAARIAKERLHVLHVNHGLRGEDANQDEAFVQQLCAQFGIPCKTVHVKVADLAAHYGGNVENAGREVRYAAAYQLANTLSSQLGTPRQAARILTAHTANDRAETFFANALTGTGAAGLSSIPRRRNRIVRPLLDYTHEGLCEILVVRGIGWREDTTNADTHYQRAFIRHEVLPQLKQRNAQVIQSIGTTCEILSDEDVYLSQVAAQALRTIQTRSQDGLLALNAAKLAAMDVAIARRVLRRAIQTVEPECRIEAQHIHRVLSIVAQGAGSATLPMDIDCRVEFGILFVRAQGRTHASVHVNGHAAAHTGAYQRTPQWLTVPNTAVLDDKTRVTARLITVQPGTDPQQIARAHGKEWENTSVLLDAQLVGTVGQGAKLWIDSPQPGDVMCPLGMHGQSKKLSDLIGEAKIPVCERSALVVVRTKPAGPIVWVAGVRADERFRCTDQTKVLLELKTHIM</sequence>
<dbReference type="EC" id="6.3.4.19" evidence="8"/>
<comment type="subcellular location">
    <subcellularLocation>
        <location evidence="1 8">Cytoplasm</location>
    </subcellularLocation>
</comment>
<feature type="binding site" evidence="8">
    <location>
        <begin position="35"/>
        <end position="40"/>
    </location>
    <ligand>
        <name>ATP</name>
        <dbReference type="ChEBI" id="CHEBI:30616"/>
    </ligand>
</feature>
<keyword evidence="3 8" id="KW-0436">Ligase</keyword>
<comment type="caution">
    <text evidence="10">The sequence shown here is derived from an EMBL/GenBank/DDBJ whole genome shotgun (WGS) entry which is preliminary data.</text>
</comment>
<dbReference type="HAMAP" id="MF_01161">
    <property type="entry name" value="tRNA_Ile_lys_synt"/>
    <property type="match status" value="1"/>
</dbReference>
<dbReference type="InterPro" id="IPR014729">
    <property type="entry name" value="Rossmann-like_a/b/a_fold"/>
</dbReference>
<gene>
    <name evidence="8" type="primary">tilS</name>
    <name evidence="10" type="ORF">SAMN04489746_0809</name>
</gene>
<keyword evidence="6 8" id="KW-0067">ATP-binding</keyword>
<dbReference type="Proteomes" id="UP000183687">
    <property type="component" value="Unassembled WGS sequence"/>
</dbReference>
<dbReference type="SUPFAM" id="SSF82829">
    <property type="entry name" value="MesJ substrate recognition domain-like"/>
    <property type="match status" value="1"/>
</dbReference>
<feature type="domain" description="Lysidine-tRNA(Ile) synthetase C-terminal" evidence="9">
    <location>
        <begin position="435"/>
        <end position="510"/>
    </location>
</feature>
<dbReference type="AlphaFoldDB" id="A0AB38A6D2"/>
<proteinExistence type="inferred from homology"/>
<dbReference type="Gene3D" id="1.20.59.20">
    <property type="match status" value="1"/>
</dbReference>
<dbReference type="GO" id="GO:0032267">
    <property type="term" value="F:tRNA(Ile)-lysidine synthase activity"/>
    <property type="evidence" value="ECO:0007669"/>
    <property type="project" value="UniProtKB-EC"/>
</dbReference>
<evidence type="ECO:0000256" key="6">
    <source>
        <dbReference type="ARBA" id="ARBA00022840"/>
    </source>
</evidence>
<dbReference type="PANTHER" id="PTHR43033:SF1">
    <property type="entry name" value="TRNA(ILE)-LYSIDINE SYNTHASE-RELATED"/>
    <property type="match status" value="1"/>
</dbReference>
<keyword evidence="5 8" id="KW-0547">Nucleotide-binding</keyword>
<name>A0AB38A6D2_9ACTN</name>
<evidence type="ECO:0000256" key="7">
    <source>
        <dbReference type="ARBA" id="ARBA00048539"/>
    </source>
</evidence>
<reference evidence="10 11" key="1">
    <citation type="submission" date="2016-10" db="EMBL/GenBank/DDBJ databases">
        <authorList>
            <person name="Varghese N."/>
            <person name="Submissions S."/>
        </authorList>
    </citation>
    <scope>NUCLEOTIDE SEQUENCE [LARGE SCALE GENOMIC DNA]</scope>
    <source>
        <strain evidence="10 11">DSM 20586</strain>
    </source>
</reference>
<dbReference type="RefSeq" id="WP_002563099.1">
    <property type="nucleotide sequence ID" value="NZ_CALJSN010000007.1"/>
</dbReference>
<dbReference type="NCBIfam" id="TIGR02432">
    <property type="entry name" value="lysidine_TilS_N"/>
    <property type="match status" value="1"/>
</dbReference>
<comment type="catalytic activity">
    <reaction evidence="7 8">
        <text>cytidine(34) in tRNA(Ile2) + L-lysine + ATP = lysidine(34) in tRNA(Ile2) + AMP + diphosphate + H(+)</text>
        <dbReference type="Rhea" id="RHEA:43744"/>
        <dbReference type="Rhea" id="RHEA-COMP:10625"/>
        <dbReference type="Rhea" id="RHEA-COMP:10670"/>
        <dbReference type="ChEBI" id="CHEBI:15378"/>
        <dbReference type="ChEBI" id="CHEBI:30616"/>
        <dbReference type="ChEBI" id="CHEBI:32551"/>
        <dbReference type="ChEBI" id="CHEBI:33019"/>
        <dbReference type="ChEBI" id="CHEBI:82748"/>
        <dbReference type="ChEBI" id="CHEBI:83665"/>
        <dbReference type="ChEBI" id="CHEBI:456215"/>
        <dbReference type="EC" id="6.3.4.19"/>
    </reaction>
</comment>
<dbReference type="GO" id="GO:0005737">
    <property type="term" value="C:cytoplasm"/>
    <property type="evidence" value="ECO:0007669"/>
    <property type="project" value="UniProtKB-SubCell"/>
</dbReference>
<evidence type="ECO:0000259" key="9">
    <source>
        <dbReference type="SMART" id="SM00977"/>
    </source>
</evidence>
<evidence type="ECO:0000256" key="4">
    <source>
        <dbReference type="ARBA" id="ARBA00022694"/>
    </source>
</evidence>
<dbReference type="InterPro" id="IPR011063">
    <property type="entry name" value="TilS/TtcA_N"/>
</dbReference>
<evidence type="ECO:0000313" key="11">
    <source>
        <dbReference type="Proteomes" id="UP000183687"/>
    </source>
</evidence>
<keyword evidence="4 8" id="KW-0819">tRNA processing</keyword>
<keyword evidence="2 8" id="KW-0963">Cytoplasm</keyword>
<dbReference type="Pfam" id="PF11734">
    <property type="entry name" value="TilS_C"/>
    <property type="match status" value="1"/>
</dbReference>
<evidence type="ECO:0000313" key="10">
    <source>
        <dbReference type="EMBL" id="SEB65109.1"/>
    </source>
</evidence>
<dbReference type="InterPro" id="IPR012796">
    <property type="entry name" value="Lysidine-tRNA-synth_C"/>
</dbReference>
<evidence type="ECO:0000256" key="5">
    <source>
        <dbReference type="ARBA" id="ARBA00022741"/>
    </source>
</evidence>
<protein>
    <recommendedName>
        <fullName evidence="8">tRNA(Ile)-lysidine synthase</fullName>
        <ecNumber evidence="8">6.3.4.19</ecNumber>
    </recommendedName>
    <alternativeName>
        <fullName evidence="8">tRNA(Ile)-2-lysyl-cytidine synthase</fullName>
    </alternativeName>
    <alternativeName>
        <fullName evidence="8">tRNA(Ile)-lysidine synthetase</fullName>
    </alternativeName>
</protein>
<dbReference type="SMART" id="SM00977">
    <property type="entry name" value="TilS_C"/>
    <property type="match status" value="1"/>
</dbReference>
<dbReference type="InterPro" id="IPR012094">
    <property type="entry name" value="tRNA_Ile_lys_synt"/>
</dbReference>
<evidence type="ECO:0000256" key="3">
    <source>
        <dbReference type="ARBA" id="ARBA00022598"/>
    </source>
</evidence>
<dbReference type="GO" id="GO:0005524">
    <property type="term" value="F:ATP binding"/>
    <property type="evidence" value="ECO:0007669"/>
    <property type="project" value="UniProtKB-UniRule"/>
</dbReference>
<dbReference type="SUPFAM" id="SSF56037">
    <property type="entry name" value="PheT/TilS domain"/>
    <property type="match status" value="1"/>
</dbReference>
<evidence type="ECO:0000256" key="8">
    <source>
        <dbReference type="HAMAP-Rule" id="MF_01161"/>
    </source>
</evidence>
<dbReference type="InterPro" id="IPR012795">
    <property type="entry name" value="tRNA_Ile_lys_synt_N"/>
</dbReference>
<dbReference type="GO" id="GO:0006400">
    <property type="term" value="P:tRNA modification"/>
    <property type="evidence" value="ECO:0007669"/>
    <property type="project" value="UniProtKB-UniRule"/>
</dbReference>
<dbReference type="EMBL" id="FNSH01000001">
    <property type="protein sequence ID" value="SEB65109.1"/>
    <property type="molecule type" value="Genomic_DNA"/>
</dbReference>
<dbReference type="Pfam" id="PF01171">
    <property type="entry name" value="ATP_bind_3"/>
    <property type="match status" value="1"/>
</dbReference>
<organism evidence="10 11">
    <name type="scientific">Atopobium minutum</name>
    <dbReference type="NCBI Taxonomy" id="1381"/>
    <lineage>
        <taxon>Bacteria</taxon>
        <taxon>Bacillati</taxon>
        <taxon>Actinomycetota</taxon>
        <taxon>Coriobacteriia</taxon>
        <taxon>Coriobacteriales</taxon>
        <taxon>Atopobiaceae</taxon>
        <taxon>Atopobium</taxon>
    </lineage>
</organism>
<dbReference type="NCBIfam" id="TIGR02433">
    <property type="entry name" value="lysidine_TilS_C"/>
    <property type="match status" value="1"/>
</dbReference>
<dbReference type="PANTHER" id="PTHR43033">
    <property type="entry name" value="TRNA(ILE)-LYSIDINE SYNTHASE-RELATED"/>
    <property type="match status" value="1"/>
</dbReference>
<evidence type="ECO:0000256" key="1">
    <source>
        <dbReference type="ARBA" id="ARBA00004496"/>
    </source>
</evidence>
<comment type="similarity">
    <text evidence="8">Belongs to the tRNA(Ile)-lysidine synthase family.</text>
</comment>
<dbReference type="SUPFAM" id="SSF52402">
    <property type="entry name" value="Adenine nucleotide alpha hydrolases-like"/>
    <property type="match status" value="1"/>
</dbReference>
<accession>A0AB38A6D2</accession>
<comment type="domain">
    <text evidence="8">The N-terminal region contains the highly conserved SGGXDS motif, predicted to be a P-loop motif involved in ATP binding.</text>
</comment>